<feature type="compositionally biased region" description="Basic and acidic residues" evidence="1">
    <location>
        <begin position="160"/>
        <end position="187"/>
    </location>
</feature>
<gene>
    <name evidence="2" type="ORF">CR513_02677</name>
</gene>
<reference evidence="2" key="1">
    <citation type="submission" date="2018-05" db="EMBL/GenBank/DDBJ databases">
        <title>Draft genome of Mucuna pruriens seed.</title>
        <authorList>
            <person name="Nnadi N.E."/>
            <person name="Vos R."/>
            <person name="Hasami M.H."/>
            <person name="Devisetty U.K."/>
            <person name="Aguiy J.C."/>
        </authorList>
    </citation>
    <scope>NUCLEOTIDE SEQUENCE [LARGE SCALE GENOMIC DNA]</scope>
    <source>
        <strain evidence="2">JCA_2017</strain>
    </source>
</reference>
<feature type="non-terminal residue" evidence="2">
    <location>
        <position position="1"/>
    </location>
</feature>
<organism evidence="2 3">
    <name type="scientific">Mucuna pruriens</name>
    <name type="common">Velvet bean</name>
    <name type="synonym">Dolichos pruriens</name>
    <dbReference type="NCBI Taxonomy" id="157652"/>
    <lineage>
        <taxon>Eukaryota</taxon>
        <taxon>Viridiplantae</taxon>
        <taxon>Streptophyta</taxon>
        <taxon>Embryophyta</taxon>
        <taxon>Tracheophyta</taxon>
        <taxon>Spermatophyta</taxon>
        <taxon>Magnoliopsida</taxon>
        <taxon>eudicotyledons</taxon>
        <taxon>Gunneridae</taxon>
        <taxon>Pentapetalae</taxon>
        <taxon>rosids</taxon>
        <taxon>fabids</taxon>
        <taxon>Fabales</taxon>
        <taxon>Fabaceae</taxon>
        <taxon>Papilionoideae</taxon>
        <taxon>50 kb inversion clade</taxon>
        <taxon>NPAAA clade</taxon>
        <taxon>indigoferoid/millettioid clade</taxon>
        <taxon>Phaseoleae</taxon>
        <taxon>Mucuna</taxon>
    </lineage>
</organism>
<name>A0A371IBU7_MUCPR</name>
<feature type="compositionally biased region" description="Basic and acidic residues" evidence="1">
    <location>
        <begin position="1"/>
        <end position="11"/>
    </location>
</feature>
<dbReference type="AlphaFoldDB" id="A0A371IBU7"/>
<dbReference type="EMBL" id="QJKJ01000454">
    <property type="protein sequence ID" value="RDY12522.1"/>
    <property type="molecule type" value="Genomic_DNA"/>
</dbReference>
<evidence type="ECO:0000313" key="3">
    <source>
        <dbReference type="Proteomes" id="UP000257109"/>
    </source>
</evidence>
<feature type="region of interest" description="Disordered" evidence="1">
    <location>
        <begin position="134"/>
        <end position="193"/>
    </location>
</feature>
<feature type="region of interest" description="Disordered" evidence="1">
    <location>
        <begin position="1"/>
        <end position="25"/>
    </location>
</feature>
<comment type="caution">
    <text evidence="2">The sequence shown here is derived from an EMBL/GenBank/DDBJ whole genome shotgun (WGS) entry which is preliminary data.</text>
</comment>
<evidence type="ECO:0000313" key="2">
    <source>
        <dbReference type="EMBL" id="RDY12522.1"/>
    </source>
</evidence>
<evidence type="ECO:0000256" key="1">
    <source>
        <dbReference type="SAM" id="MobiDB-lite"/>
    </source>
</evidence>
<keyword evidence="3" id="KW-1185">Reference proteome</keyword>
<sequence length="265" mass="30849">MESTRQEDKVEGASPSLEGPMTRGRLKKIQEEVLQKFTMLRGRNPVRTLSASKALLKVTSCKGQWKGHVMVVDPRVSSIGNQSFQLSSSSWIQVEKFSKMKNSMKLWANYKRVNAKVEALSKGKEERLKIASMHESERSYGGDNFSESGGRMKRSWSSIGERRERDVRLERNRREERRERHGKKGGEPGEEELDMSKDLHVKLQRLHQGLYSIEQYHKEMEMDLLRARIKESEEATMAWFPHGLKRETQDVVELDDSYLRHLKRT</sequence>
<dbReference type="PANTHER" id="PTHR35046:SF9">
    <property type="entry name" value="RNA-DIRECTED DNA POLYMERASE"/>
    <property type="match status" value="1"/>
</dbReference>
<dbReference type="Proteomes" id="UP000257109">
    <property type="component" value="Unassembled WGS sequence"/>
</dbReference>
<dbReference type="PANTHER" id="PTHR35046">
    <property type="entry name" value="ZINC KNUCKLE (CCHC-TYPE) FAMILY PROTEIN"/>
    <property type="match status" value="1"/>
</dbReference>
<dbReference type="OrthoDB" id="1934635at2759"/>
<proteinExistence type="predicted"/>
<accession>A0A371IBU7</accession>
<protein>
    <submittedName>
        <fullName evidence="2">Uncharacterized protein</fullName>
    </submittedName>
</protein>